<feature type="signal peptide" evidence="2">
    <location>
        <begin position="1"/>
        <end position="21"/>
    </location>
</feature>
<proteinExistence type="predicted"/>
<keyword evidence="2" id="KW-0732">Signal</keyword>
<sequence>MRATLLLLILLLSGSSVFAQATPHPTPADSVALVAPAPDTVAAIHRLFAAKRKRNSHFFVGTVGVIAVGGVVIGTASSSWDGLAQAALGAVIIAFVGLPALTAETITALNYNKKSERQAVEDFQAHKVPRYLKRRLKPAYFQELPQSAPHGG</sequence>
<keyword evidence="1" id="KW-1133">Transmembrane helix</keyword>
<dbReference type="RefSeq" id="WP_157561925.1">
    <property type="nucleotide sequence ID" value="NZ_WQKZ01000001.1"/>
</dbReference>
<feature type="transmembrane region" description="Helical" evidence="1">
    <location>
        <begin position="58"/>
        <end position="80"/>
    </location>
</feature>
<dbReference type="Proteomes" id="UP000441336">
    <property type="component" value="Unassembled WGS sequence"/>
</dbReference>
<feature type="transmembrane region" description="Helical" evidence="1">
    <location>
        <begin position="86"/>
        <end position="109"/>
    </location>
</feature>
<dbReference type="AlphaFoldDB" id="A0A7K1T9T5"/>
<evidence type="ECO:0000313" key="4">
    <source>
        <dbReference type="Proteomes" id="UP000441336"/>
    </source>
</evidence>
<gene>
    <name evidence="3" type="ORF">GO988_02360</name>
</gene>
<accession>A0A7K1T9T5</accession>
<dbReference type="EMBL" id="WQKZ01000001">
    <property type="protein sequence ID" value="MVN75163.1"/>
    <property type="molecule type" value="Genomic_DNA"/>
</dbReference>
<comment type="caution">
    <text evidence="3">The sequence shown here is derived from an EMBL/GenBank/DDBJ whole genome shotgun (WGS) entry which is preliminary data.</text>
</comment>
<evidence type="ECO:0000313" key="3">
    <source>
        <dbReference type="EMBL" id="MVN75163.1"/>
    </source>
</evidence>
<evidence type="ECO:0000256" key="1">
    <source>
        <dbReference type="SAM" id="Phobius"/>
    </source>
</evidence>
<protein>
    <submittedName>
        <fullName evidence="3">Uncharacterized protein</fullName>
    </submittedName>
</protein>
<keyword evidence="1" id="KW-0472">Membrane</keyword>
<organism evidence="3 4">
    <name type="scientific">Hymenobacter ginkgonis</name>
    <dbReference type="NCBI Taxonomy" id="2682976"/>
    <lineage>
        <taxon>Bacteria</taxon>
        <taxon>Pseudomonadati</taxon>
        <taxon>Bacteroidota</taxon>
        <taxon>Cytophagia</taxon>
        <taxon>Cytophagales</taxon>
        <taxon>Hymenobacteraceae</taxon>
        <taxon>Hymenobacter</taxon>
    </lineage>
</organism>
<reference evidence="3 4" key="1">
    <citation type="submission" date="2019-12" db="EMBL/GenBank/DDBJ databases">
        <title>Hymenobacter sp. HMF4947 Genome sequencing and assembly.</title>
        <authorList>
            <person name="Kang H."/>
            <person name="Cha I."/>
            <person name="Kim H."/>
            <person name="Joh K."/>
        </authorList>
    </citation>
    <scope>NUCLEOTIDE SEQUENCE [LARGE SCALE GENOMIC DNA]</scope>
    <source>
        <strain evidence="3 4">HMF4947</strain>
    </source>
</reference>
<keyword evidence="1" id="KW-0812">Transmembrane</keyword>
<keyword evidence="4" id="KW-1185">Reference proteome</keyword>
<evidence type="ECO:0000256" key="2">
    <source>
        <dbReference type="SAM" id="SignalP"/>
    </source>
</evidence>
<feature type="chain" id="PRO_5029561976" evidence="2">
    <location>
        <begin position="22"/>
        <end position="152"/>
    </location>
</feature>
<name>A0A7K1T9T5_9BACT</name>